<organism evidence="1 2">
    <name type="scientific">Pluteus cervinus</name>
    <dbReference type="NCBI Taxonomy" id="181527"/>
    <lineage>
        <taxon>Eukaryota</taxon>
        <taxon>Fungi</taxon>
        <taxon>Dikarya</taxon>
        <taxon>Basidiomycota</taxon>
        <taxon>Agaricomycotina</taxon>
        <taxon>Agaricomycetes</taxon>
        <taxon>Agaricomycetidae</taxon>
        <taxon>Agaricales</taxon>
        <taxon>Pluteineae</taxon>
        <taxon>Pluteaceae</taxon>
        <taxon>Pluteus</taxon>
    </lineage>
</organism>
<evidence type="ECO:0000313" key="2">
    <source>
        <dbReference type="Proteomes" id="UP000308600"/>
    </source>
</evidence>
<dbReference type="EMBL" id="ML208387">
    <property type="protein sequence ID" value="TFK67021.1"/>
    <property type="molecule type" value="Genomic_DNA"/>
</dbReference>
<protein>
    <submittedName>
        <fullName evidence="1">Uncharacterized protein</fullName>
    </submittedName>
</protein>
<dbReference type="Proteomes" id="UP000308600">
    <property type="component" value="Unassembled WGS sequence"/>
</dbReference>
<accession>A0ACD3ANA7</accession>
<sequence>MSYSIIEEWSGQPERRESPIPLPALALLDFRGTPSQCTTFLSNVVIPANCKIMVKGRITNTSAADINPQQFMDETLSYVHQCLPDASHVDLVVSKALDGVTLNFCKKRHIRDTTSKSFKLEPLVIARVSYCLPESREGVDLFVFPKSIPLPRVVFMALRSSSTSWTPPPENDTMTDLSTLSLTSIELDGGFVSRFAGRLAAHPKSFKRLISLKITRGEDFPSSLEPLYDALAKCWASGRRLHQRIRFITSEGREDKGEFAKWKEQIMQIGKRR</sequence>
<evidence type="ECO:0000313" key="1">
    <source>
        <dbReference type="EMBL" id="TFK67021.1"/>
    </source>
</evidence>
<gene>
    <name evidence="1" type="ORF">BDN72DRAFT_899305</name>
</gene>
<proteinExistence type="predicted"/>
<keyword evidence="2" id="KW-1185">Reference proteome</keyword>
<reference evidence="1 2" key="1">
    <citation type="journal article" date="2019" name="Nat. Ecol. Evol.">
        <title>Megaphylogeny resolves global patterns of mushroom evolution.</title>
        <authorList>
            <person name="Varga T."/>
            <person name="Krizsan K."/>
            <person name="Foldi C."/>
            <person name="Dima B."/>
            <person name="Sanchez-Garcia M."/>
            <person name="Sanchez-Ramirez S."/>
            <person name="Szollosi G.J."/>
            <person name="Szarkandi J.G."/>
            <person name="Papp V."/>
            <person name="Albert L."/>
            <person name="Andreopoulos W."/>
            <person name="Angelini C."/>
            <person name="Antonin V."/>
            <person name="Barry K.W."/>
            <person name="Bougher N.L."/>
            <person name="Buchanan P."/>
            <person name="Buyck B."/>
            <person name="Bense V."/>
            <person name="Catcheside P."/>
            <person name="Chovatia M."/>
            <person name="Cooper J."/>
            <person name="Damon W."/>
            <person name="Desjardin D."/>
            <person name="Finy P."/>
            <person name="Geml J."/>
            <person name="Haridas S."/>
            <person name="Hughes K."/>
            <person name="Justo A."/>
            <person name="Karasinski D."/>
            <person name="Kautmanova I."/>
            <person name="Kiss B."/>
            <person name="Kocsube S."/>
            <person name="Kotiranta H."/>
            <person name="LaButti K.M."/>
            <person name="Lechner B.E."/>
            <person name="Liimatainen K."/>
            <person name="Lipzen A."/>
            <person name="Lukacs Z."/>
            <person name="Mihaltcheva S."/>
            <person name="Morgado L.N."/>
            <person name="Niskanen T."/>
            <person name="Noordeloos M.E."/>
            <person name="Ohm R.A."/>
            <person name="Ortiz-Santana B."/>
            <person name="Ovrebo C."/>
            <person name="Racz N."/>
            <person name="Riley R."/>
            <person name="Savchenko A."/>
            <person name="Shiryaev A."/>
            <person name="Soop K."/>
            <person name="Spirin V."/>
            <person name="Szebenyi C."/>
            <person name="Tomsovsky M."/>
            <person name="Tulloss R.E."/>
            <person name="Uehling J."/>
            <person name="Grigoriev I.V."/>
            <person name="Vagvolgyi C."/>
            <person name="Papp T."/>
            <person name="Martin F.M."/>
            <person name="Miettinen O."/>
            <person name="Hibbett D.S."/>
            <person name="Nagy L.G."/>
        </authorList>
    </citation>
    <scope>NUCLEOTIDE SEQUENCE [LARGE SCALE GENOMIC DNA]</scope>
    <source>
        <strain evidence="1 2">NL-1719</strain>
    </source>
</reference>
<name>A0ACD3ANA7_9AGAR</name>